<evidence type="ECO:0000313" key="3">
    <source>
        <dbReference type="Proteomes" id="UP000041254"/>
    </source>
</evidence>
<gene>
    <name evidence="2" type="ORF">Vbra_21726</name>
</gene>
<reference evidence="2 3" key="1">
    <citation type="submission" date="2014-11" db="EMBL/GenBank/DDBJ databases">
        <authorList>
            <person name="Zhu J."/>
            <person name="Qi W."/>
            <person name="Song R."/>
        </authorList>
    </citation>
    <scope>NUCLEOTIDE SEQUENCE [LARGE SCALE GENOMIC DNA]</scope>
</reference>
<dbReference type="PhylomeDB" id="A0A0G4FVD3"/>
<name>A0A0G4FVD3_VITBC</name>
<dbReference type="Pfam" id="PF03641">
    <property type="entry name" value="Lysine_decarbox"/>
    <property type="match status" value="1"/>
</dbReference>
<feature type="compositionally biased region" description="Low complexity" evidence="1">
    <location>
        <begin position="8"/>
        <end position="22"/>
    </location>
</feature>
<protein>
    <recommendedName>
        <fullName evidence="4">Lysine decarboxylase domain-containing protein</fullName>
    </recommendedName>
</protein>
<evidence type="ECO:0000313" key="2">
    <source>
        <dbReference type="EMBL" id="CEM18650.1"/>
    </source>
</evidence>
<dbReference type="OrthoDB" id="414463at2759"/>
<dbReference type="InterPro" id="IPR052341">
    <property type="entry name" value="LOG_family_nucleotidases"/>
</dbReference>
<dbReference type="InParanoid" id="A0A0G4FVD3"/>
<dbReference type="PANTHER" id="PTHR43393">
    <property type="entry name" value="CYTOKININ RIBOSIDE 5'-MONOPHOSPHATE PHOSPHORIBOHYDROLASE"/>
    <property type="match status" value="1"/>
</dbReference>
<dbReference type="PANTHER" id="PTHR43393:SF3">
    <property type="entry name" value="LYSINE DECARBOXYLASE-LIKE PROTEIN"/>
    <property type="match status" value="1"/>
</dbReference>
<dbReference type="VEuPathDB" id="CryptoDB:Vbra_21726"/>
<dbReference type="GO" id="GO:0005829">
    <property type="term" value="C:cytosol"/>
    <property type="evidence" value="ECO:0007669"/>
    <property type="project" value="TreeGrafter"/>
</dbReference>
<dbReference type="OMA" id="TRKFWMV"/>
<dbReference type="SUPFAM" id="SSF102405">
    <property type="entry name" value="MCP/YpsA-like"/>
    <property type="match status" value="1"/>
</dbReference>
<feature type="region of interest" description="Disordered" evidence="1">
    <location>
        <begin position="1"/>
        <end position="35"/>
    </location>
</feature>
<feature type="region of interest" description="Disordered" evidence="1">
    <location>
        <begin position="167"/>
        <end position="199"/>
    </location>
</feature>
<evidence type="ECO:0000256" key="1">
    <source>
        <dbReference type="SAM" id="MobiDB-lite"/>
    </source>
</evidence>
<dbReference type="AlphaFoldDB" id="A0A0G4FVD3"/>
<dbReference type="STRING" id="1169540.A0A0G4FVD3"/>
<keyword evidence="3" id="KW-1185">Reference proteome</keyword>
<sequence length="375" mass="42250">MVEKLLDGADGSAGDSKGGTSAAHHDGEVPPMVKPTKAYKNQEWLNSRAARHMRIMCEYLETKDRLKRHNVHCTILFFGSARCFPHKEYQQQLTEAKQAVESAKSFGDAKKVEEAEARYHRIHKLEWMCDYWDKTYLLAKKLTEWAMTDTSRRAIWRIVEELDDPVADDDEPSTHLRHHAREHMRDSIGPGDLSPQQRQKVAHSPSPLIICTGGGPGLMEAANKGAYDVPGGRSMGMGISLPFEPGLNPYVTPELGFEFHYFFTRKFWMVYCTLALVCTPGGLGTLDELMEVLTLKQTGKIKRSIPIVLFGSKFWKTVLNVDALVEYGTISSKDRDQLFYTDSVDEAFEHITSMIASDALLLGKKSRPGSSKQHR</sequence>
<evidence type="ECO:0008006" key="4">
    <source>
        <dbReference type="Google" id="ProtNLM"/>
    </source>
</evidence>
<dbReference type="EMBL" id="CDMY01000505">
    <property type="protein sequence ID" value="CEM18650.1"/>
    <property type="molecule type" value="Genomic_DNA"/>
</dbReference>
<dbReference type="Proteomes" id="UP000041254">
    <property type="component" value="Unassembled WGS sequence"/>
</dbReference>
<dbReference type="InterPro" id="IPR031100">
    <property type="entry name" value="LOG_fam"/>
</dbReference>
<organism evidence="2 3">
    <name type="scientific">Vitrella brassicaformis (strain CCMP3155)</name>
    <dbReference type="NCBI Taxonomy" id="1169540"/>
    <lineage>
        <taxon>Eukaryota</taxon>
        <taxon>Sar</taxon>
        <taxon>Alveolata</taxon>
        <taxon>Colpodellida</taxon>
        <taxon>Vitrellaceae</taxon>
        <taxon>Vitrella</taxon>
    </lineage>
</organism>
<dbReference type="Gene3D" id="3.40.50.450">
    <property type="match status" value="1"/>
</dbReference>
<accession>A0A0G4FVD3</accession>
<proteinExistence type="predicted"/>